<accession>A0ABT0S281</accession>
<keyword evidence="2" id="KW-1185">Reference proteome</keyword>
<gene>
    <name evidence="1" type="ORF">LZ538_07880</name>
</gene>
<name>A0ABT0S281_9SPHN</name>
<proteinExistence type="predicted"/>
<sequence length="144" mass="14999">MRKFVVAAASGFLVSCGSGEGAVENQAEASANAAASQPKRPAFCFFKDEETKGWTASAGADGDVVVKGKAYRSDPRYMAQLGEPAVTGTTAEITPTIVLNNTGFAAPENWWDVSATIPNSSAVTSVSVRCGKKVLAELPVKRKA</sequence>
<evidence type="ECO:0008006" key="3">
    <source>
        <dbReference type="Google" id="ProtNLM"/>
    </source>
</evidence>
<organism evidence="1 2">
    <name type="scientific">Sphingomonas hankyongi</name>
    <dbReference type="NCBI Taxonomy" id="2908209"/>
    <lineage>
        <taxon>Bacteria</taxon>
        <taxon>Pseudomonadati</taxon>
        <taxon>Pseudomonadota</taxon>
        <taxon>Alphaproteobacteria</taxon>
        <taxon>Sphingomonadales</taxon>
        <taxon>Sphingomonadaceae</taxon>
        <taxon>Sphingomonas</taxon>
    </lineage>
</organism>
<evidence type="ECO:0000313" key="1">
    <source>
        <dbReference type="EMBL" id="MCL6729974.1"/>
    </source>
</evidence>
<dbReference type="PROSITE" id="PS51257">
    <property type="entry name" value="PROKAR_LIPOPROTEIN"/>
    <property type="match status" value="1"/>
</dbReference>
<protein>
    <recommendedName>
        <fullName evidence="3">Lipoprotein</fullName>
    </recommendedName>
</protein>
<evidence type="ECO:0000313" key="2">
    <source>
        <dbReference type="Proteomes" id="UP001165342"/>
    </source>
</evidence>
<dbReference type="RefSeq" id="WP_249831437.1">
    <property type="nucleotide sequence ID" value="NZ_JAMGBE010000002.1"/>
</dbReference>
<dbReference type="Proteomes" id="UP001165342">
    <property type="component" value="Unassembled WGS sequence"/>
</dbReference>
<comment type="caution">
    <text evidence="1">The sequence shown here is derived from an EMBL/GenBank/DDBJ whole genome shotgun (WGS) entry which is preliminary data.</text>
</comment>
<dbReference type="EMBL" id="JAMGBE010000002">
    <property type="protein sequence ID" value="MCL6729974.1"/>
    <property type="molecule type" value="Genomic_DNA"/>
</dbReference>
<reference evidence="1" key="1">
    <citation type="submission" date="2022-05" db="EMBL/GenBank/DDBJ databases">
        <authorList>
            <person name="Jo J.-H."/>
            <person name="Im W.-T."/>
        </authorList>
    </citation>
    <scope>NUCLEOTIDE SEQUENCE</scope>
    <source>
        <strain evidence="1">SE220</strain>
    </source>
</reference>